<reference evidence="2" key="1">
    <citation type="submission" date="2023-06" db="EMBL/GenBank/DDBJ databases">
        <authorList>
            <person name="Kurt Z."/>
        </authorList>
    </citation>
    <scope>NUCLEOTIDE SEQUENCE</scope>
</reference>
<comment type="caution">
    <text evidence="2">The sequence shown here is derived from an EMBL/GenBank/DDBJ whole genome shotgun (WGS) entry which is preliminary data.</text>
</comment>
<keyword evidence="1" id="KW-1133">Transmembrane helix</keyword>
<accession>A0AA86RLR9</accession>
<keyword evidence="1" id="KW-0472">Membrane</keyword>
<dbReference type="EMBL" id="CAXDID020000763">
    <property type="protein sequence ID" value="CAL6113355.1"/>
    <property type="molecule type" value="Genomic_DNA"/>
</dbReference>
<feature type="transmembrane region" description="Helical" evidence="1">
    <location>
        <begin position="61"/>
        <end position="81"/>
    </location>
</feature>
<evidence type="ECO:0000313" key="4">
    <source>
        <dbReference type="Proteomes" id="UP001642409"/>
    </source>
</evidence>
<evidence type="ECO:0000313" key="3">
    <source>
        <dbReference type="EMBL" id="CAL6113355.1"/>
    </source>
</evidence>
<keyword evidence="1" id="KW-0812">Transmembrane</keyword>
<gene>
    <name evidence="2" type="ORF">HINF_LOCUS62019</name>
    <name evidence="3" type="ORF">HINF_LOCUS77469</name>
</gene>
<evidence type="ECO:0000256" key="1">
    <source>
        <dbReference type="SAM" id="Phobius"/>
    </source>
</evidence>
<evidence type="ECO:0000313" key="2">
    <source>
        <dbReference type="EMBL" id="CAI9974374.1"/>
    </source>
</evidence>
<sequence length="118" mass="14209">MESEWNSLQCSPERFAYGKNDFGYSMPDPPVSKKRDPELLRESGIIFQYAVSKRRAHLHSMIFWLILYYQVQFQYIIVYTIRDRIKFLYNSVRIHNICNNTAKKIRTLLRRLEIANIM</sequence>
<dbReference type="Proteomes" id="UP001642409">
    <property type="component" value="Unassembled WGS sequence"/>
</dbReference>
<name>A0AA86RLR9_9EUKA</name>
<dbReference type="AlphaFoldDB" id="A0AA86RLR9"/>
<protein>
    <submittedName>
        <fullName evidence="3">Hypothetical_protein</fullName>
    </submittedName>
</protein>
<proteinExistence type="predicted"/>
<keyword evidence="4" id="KW-1185">Reference proteome</keyword>
<organism evidence="2">
    <name type="scientific">Hexamita inflata</name>
    <dbReference type="NCBI Taxonomy" id="28002"/>
    <lineage>
        <taxon>Eukaryota</taxon>
        <taxon>Metamonada</taxon>
        <taxon>Diplomonadida</taxon>
        <taxon>Hexamitidae</taxon>
        <taxon>Hexamitinae</taxon>
        <taxon>Hexamita</taxon>
    </lineage>
</organism>
<reference evidence="3 4" key="2">
    <citation type="submission" date="2024-07" db="EMBL/GenBank/DDBJ databases">
        <authorList>
            <person name="Akdeniz Z."/>
        </authorList>
    </citation>
    <scope>NUCLEOTIDE SEQUENCE [LARGE SCALE GENOMIC DNA]</scope>
</reference>
<dbReference type="EMBL" id="CATOUU010001143">
    <property type="protein sequence ID" value="CAI9974374.1"/>
    <property type="molecule type" value="Genomic_DNA"/>
</dbReference>